<dbReference type="EMBL" id="CDMZ01001584">
    <property type="protein sequence ID" value="CEM34781.1"/>
    <property type="molecule type" value="Genomic_DNA"/>
</dbReference>
<gene>
    <name evidence="2" type="ORF">Cvel_23522</name>
</gene>
<organism evidence="2">
    <name type="scientific">Chromera velia CCMP2878</name>
    <dbReference type="NCBI Taxonomy" id="1169474"/>
    <lineage>
        <taxon>Eukaryota</taxon>
        <taxon>Sar</taxon>
        <taxon>Alveolata</taxon>
        <taxon>Colpodellida</taxon>
        <taxon>Chromeraceae</taxon>
        <taxon>Chromera</taxon>
    </lineage>
</organism>
<feature type="compositionally biased region" description="Basic and acidic residues" evidence="1">
    <location>
        <begin position="139"/>
        <end position="158"/>
    </location>
</feature>
<name>A0A0G4GV78_9ALVE</name>
<accession>A0A0G4GV78</accession>
<protein>
    <submittedName>
        <fullName evidence="2">Uncharacterized protein</fullName>
    </submittedName>
</protein>
<dbReference type="AlphaFoldDB" id="A0A0G4GV78"/>
<feature type="non-terminal residue" evidence="2">
    <location>
        <position position="231"/>
    </location>
</feature>
<evidence type="ECO:0000256" key="1">
    <source>
        <dbReference type="SAM" id="MobiDB-lite"/>
    </source>
</evidence>
<evidence type="ECO:0000313" key="2">
    <source>
        <dbReference type="EMBL" id="CEM34781.1"/>
    </source>
</evidence>
<reference evidence="2" key="1">
    <citation type="submission" date="2014-11" db="EMBL/GenBank/DDBJ databases">
        <authorList>
            <person name="Otto D Thomas"/>
            <person name="Naeem Raeece"/>
        </authorList>
    </citation>
    <scope>NUCLEOTIDE SEQUENCE</scope>
</reference>
<proteinExistence type="predicted"/>
<feature type="region of interest" description="Disordered" evidence="1">
    <location>
        <begin position="138"/>
        <end position="159"/>
    </location>
</feature>
<sequence length="231" mass="26241">MADLHLSQVKDAAEEQKGVREAKEAEKVIASNGETKGTVAKTLKRWKAWIEGKWAKVKSFKFSTVRAYLGVARSRDKLAGVLKKFEWTDPTAKCFRTLRHFPQVKETEFDLLTFCKLVTDQACGQAFLHGDGASLENDYTERNSRRGKSQKETAETEPRTISQAITDDRFARPRNETSAAARQEFVKAHKDAAADRYSGRTFARDQYDAFHIKKGQEPPQVYSEKENMQSV</sequence>